<feature type="compositionally biased region" description="Polar residues" evidence="20">
    <location>
        <begin position="3178"/>
        <end position="3195"/>
    </location>
</feature>
<keyword evidence="25" id="KW-1185">Reference proteome</keyword>
<dbReference type="InterPro" id="IPR003961">
    <property type="entry name" value="FN3_dom"/>
</dbReference>
<evidence type="ECO:0000256" key="7">
    <source>
        <dbReference type="ARBA" id="ARBA00022679"/>
    </source>
</evidence>
<evidence type="ECO:0000256" key="3">
    <source>
        <dbReference type="ARBA" id="ARBA00012513"/>
    </source>
</evidence>
<feature type="region of interest" description="Disordered" evidence="20">
    <location>
        <begin position="2416"/>
        <end position="2445"/>
    </location>
</feature>
<evidence type="ECO:0000256" key="11">
    <source>
        <dbReference type="ARBA" id="ARBA00022782"/>
    </source>
</evidence>
<feature type="region of interest" description="Disordered" evidence="20">
    <location>
        <begin position="1844"/>
        <end position="1867"/>
    </location>
</feature>
<evidence type="ECO:0000313" key="25">
    <source>
        <dbReference type="Proteomes" id="UP000327468"/>
    </source>
</evidence>
<dbReference type="Proteomes" id="UP000327468">
    <property type="component" value="Chromosome 5"/>
</dbReference>
<dbReference type="GO" id="GO:0005634">
    <property type="term" value="C:nucleus"/>
    <property type="evidence" value="ECO:0007669"/>
    <property type="project" value="UniProtKB-SubCell"/>
</dbReference>
<feature type="domain" description="Ig-like" evidence="22">
    <location>
        <begin position="804"/>
        <end position="893"/>
    </location>
</feature>
<dbReference type="Gene3D" id="3.30.200.20">
    <property type="entry name" value="Phosphorylase Kinase, domain 1"/>
    <property type="match status" value="2"/>
</dbReference>
<dbReference type="PANTHER" id="PTHR47633">
    <property type="entry name" value="IMMUNOGLOBULIN"/>
    <property type="match status" value="1"/>
</dbReference>
<feature type="region of interest" description="Disordered" evidence="20">
    <location>
        <begin position="2965"/>
        <end position="3062"/>
    </location>
</feature>
<feature type="region of interest" description="Disordered" evidence="20">
    <location>
        <begin position="2512"/>
        <end position="2698"/>
    </location>
</feature>
<dbReference type="FunFam" id="2.60.40.10:FF:000428">
    <property type="entry name" value="striated muscle preferentially expressed protein kinase"/>
    <property type="match status" value="1"/>
</dbReference>
<dbReference type="InterPro" id="IPR011009">
    <property type="entry name" value="Kinase-like_dom_sf"/>
</dbReference>
<feature type="compositionally biased region" description="Basic and acidic residues" evidence="20">
    <location>
        <begin position="360"/>
        <end position="379"/>
    </location>
</feature>
<dbReference type="SUPFAM" id="SSF49265">
    <property type="entry name" value="Fibronectin type III"/>
    <property type="match status" value="1"/>
</dbReference>
<sequence length="3548" mass="392752">MKKIWSKKRFQKTGHSNRTFGRFTHVFRSCRKQSYDSETTEDEAAEPQMETKDGGRGDPDETSQRVPAGERMMDVASGASGHGENTVVEREMQSLGSRAAGPQAARSQSEEVLRESPPQVLPPPSPKIIHSSTSPMLGRSGSGPPTPLTPRKKATVPSEYQDTVPGEFEEKIKQPKSSAMSQSSAQDSRPQTPVSDYSRKDLTPRPSPKLTRPSSKIFERVRVFEERRRSIDNPEGSISGRSWAGFNRAPSIDSDDGGSRLGISRESSKEDLHEALKADAEQRRSMFRQRAASLEDRPRYSQKVQDIEHKFTEELQRIKKLVGKPHMKKSFSTDQLSTFHRGRQPMRKLEPIPPQVLQKLQDRERAQQEQEKRMKEQAIDKSPQVQTRQVQQQESLLQEQVVRERSPMTTKTINQMGEEPSPPEGMSPSELPGQRSPRLMRGPRSVAENPRRSPIVEITSVTDERPHSPRRARAESPSRNVLEMTLRKVEPRPASPLIKRVGHVQEVTPVHIEDETVHRKTPIEITLRKLDRRPESPLVQGEISAVQECPVQAPPLKPPRVSLTSSKEEKMEIDVTPLAPALKITIPQIIVEEEPMETETSVPPHSDKTSKNVTSKEEKPQRVRGRGRKQRPMSPELESSDDSYVSAEEDPLEAPLFELPLQDMVASTGAEVLLKCIITGNPFPEVTWTWNNVEIKNSPTHVVKVEGERHSLLIKWTKPSDAGTYTVTATNEVGKASCSATLFIKPEPSQDVRGNLGVPMDISSPITSDEEYLSPLEEAMDFIGSSYRGPEPRKIIDARFKEPPAFQATVGDQTVTEGQEVIMSVRMTGQPKPMLYWLRDRVTIKTGPRHIVRETEDGNCEMIIKSAVKSDAGVYTCKIINEYGTKQCEAKLEVKAAPVEPGLAIVRPLRDVMVKAGESVLFECHVIGPQDVDVDWLSDGKLIQPALLNCKMHFDGKRCRLMLNSVHEDDSGTYTCKLSTAKEELTSCAQLKVIASVEPLFTRKLDVLEVIEGRNARFDCKVSGTPPPVVTWTHFDNPLVESEDFRILKEGGRHSLVISHVSSEDEGFYTVVAKNTHGKAECSAELYVQEPRPAMSSQMAKLEKMPSIPEEPEVPESEVERFTMPDFVKPLYDLDVVEGKEAVLKCKVAGLPYPTISWFHNGKKIESTEDRKMTQFRDIHSLVIRSVCHAHGGVYKSVISNKLGKATCYAHLYVTDVLPDPPDGAPVIECITGKTVTLSWKKPKRLDPSIDPSTLMYAVQQQALGSIQWTIIASSLKQTSYTVTSLSKGVRYAFRVLSITSKAFSKPSPATDTVQLIDRGPYLKEAPVIIDKPDIVYVVENQSVSITVTLNHVNAAVTWKMRGATLSNRAGLFEMSMPDDDQHTLKLCKVKSSDVGPLSFTASNPYGTDSCLFTLEMAVAPTFESIMEDLDVSVGETPRFAVVVEGRPIPDILWYKNDILLSESSHFTFVYDDNECSLVVLNTQLQDSGVYTCTAKNLAGSVSCKAELTVHATKQEKDDPMEDEESILRRMRRLTDYYDVHKEIGRGAFSYVKRVTHKAGKREYAGKFISARAKRKASALREMNILSHLDHERIIYFHDAFEKKNAVIIITEICHEELLDRLSKKSTVMEAEIRSSIRQVLEGINYLHQNDILHLDIKPDNILMADHSSDQIRICDFGNAVKFTPGEAQYCKYGTPEFIAPEIVNQTPVSKATDIWPVGVLTYLCLTGVSPFAGENDRTSVLNIRNYNVAFEESMFADLCNEAKGFVIKLLVADRLRPDACECLRHPWFKILNKGKNISTDSLKKFLLRRKWQRSLISYKSKMVMRSIPALLDDSSSHISIAVPRHLKEGSPPPSSSSDSDEDIDELPFIPMPLNMEFSGSRMSLNEIIGDDEIIVKTNSNLERSGPIAQKPEPMECEQLDEAGVADARGRARKRTTLDDEKGSSDEEPGESSKKAEQPKRPLRRGSSMESDKPEGARRRGELRRGSSADSALQLHMKPEEGAEESPTEGRRILKKSVSMELPRRSPSPGAAKLSQEDYALKLELMRQRLLRGGSVDNKMSGLRGPLLETLGMGDEKCFIRGPRLGNPPLVRAASSDSPRDDIPQTKVFRKSASFSQGDAEPMPLHRRIGAPLEIPVAQVEERRLQEAVSMSVLAEPVKPDSPIPPKPLTPEPKKHETKIKVEDKEPSPVREFKHEEIPIKQTDIATVVKGDDQKSSDDPVQKKDLSKLEETVQQPKKVQQSRSTPVMVPRVVVEKIEEEEEGEEKELIESVIERKPSVPTMEDEEIDEEVALVKSSEIISPTSTIEVAPVVAPHSAVSTYVTPSPPVLTVLPDGRTSAYASIMQAIIVPSLQPPSQPTTIPTSTNMSTAPTSPTGPVPATMSGNISEPILVSTKPSKSDTQQTTEHPAVFARVASVEQPAKEPSPPKTPKCSSPKRESSAVGEIQDLDSEEVFKARFKKRESSLTRGLKLLSWQKTEEKPTTVAPEVTEEMYRPGPVGAPLEFVHRKLEEKSKSVQDLREAEKDPGFMRRLSMRLKRSPSIERNEEKPKEEDISVPRRRLSWALGRRGSQDKKEVEMMRLDGGPEAPPEPETKKPNESPVLAMRKKISNTVAGISMKIRSHSEERKDEKEKTETKKTPLLSILRRSTSEGGSLKRMGIPQNQLATQSGNRASSESLDSMSSIQSESAVKSTETERRSRWDRWGLTRGRRDKTISQPDIPTAIARENGSLRSRQYSRTASDFPPVFHIKLRDHVLLEGDPVTLSCLPAGSPHPRITWMKDKKPLEIDPRMNVISCPDGRQLLMIMKTTKKDAGLYECVATNTLASVSSSCKLSLARLPNQPGTPEVPQKYHNTALVVWRPSDTLAPCTYCLERRTEGESNWLIVATGVADCYYNVTDLPSGATYRFRVACVNKAGQGPYSNLSEKVTLDTAAPSKSTGTVIVKTLPSSAGPAVVTSTMTVPPIKLAGSKPVSTSSTTPVQSPAPPSAKPAAPSAKPAPPSAKPAPPSAKPAAPSAKPAPTTPSPATTSLSAATPHNVPKVPQVQPPAPSTSASSTPAPSTPTLAKAKTTLNITVSKPATISSAPVLPSPSKPSPPVVLPKPQTPINVVPPMAQTPPVSPPPLVSPPPTLGKPISSVPMYVPATTTTPVTPVTPNTPSPALSPPVVLVTSLTPVGEGSATPSRMTPSGRLTPSGRVTPTGRRTPLGKPGESALRQGVPQKPYTFMDEKARGRFGVIRECRENATGNLFMAKIVPYEPESKQNVLQEYEILKALHHDKIMTLHEAYVTPRYLVLISECCTGKELLHSLIDRFRYSEDDVVSYIVQILQGLDYLHNRRILHLDIKPDNIIVTYMNTVKIIDFGSAQTFNPLFLKQFSPPIGTLEYMSPEMLKGDIVGPPADIWSVGVLTYIMLSGRLPFTENNPAETEARIQAAKFDLSKLYQNVSQSASLFLKKILCSYPWARPSIKDCFSNSWLQDAYLMRLRRQTLTFTTTRLKEFVSQQQQIRAQVATKHKVLLRSYSAQTPTTPTTPTMPTTPTTISSTPSTPVTQ</sequence>
<feature type="region of interest" description="Disordered" evidence="20">
    <location>
        <begin position="30"/>
        <end position="302"/>
    </location>
</feature>
<dbReference type="FunFam" id="1.10.510.10:FF:000363">
    <property type="entry name" value="Striated muscle preferentially expressed protein kinase"/>
    <property type="match status" value="1"/>
</dbReference>
<dbReference type="FunFam" id="2.60.40.10:FF:000601">
    <property type="entry name" value="striated muscle preferentially expressed protein kinase"/>
    <property type="match status" value="1"/>
</dbReference>
<feature type="compositionally biased region" description="Pro residues" evidence="20">
    <location>
        <begin position="2995"/>
        <end position="3008"/>
    </location>
</feature>
<dbReference type="CDD" id="cd00096">
    <property type="entry name" value="Ig"/>
    <property type="match status" value="1"/>
</dbReference>
<dbReference type="GO" id="GO:0061061">
    <property type="term" value="P:muscle structure development"/>
    <property type="evidence" value="ECO:0007669"/>
    <property type="project" value="UniProtKB-ARBA"/>
</dbReference>
<evidence type="ECO:0000256" key="1">
    <source>
        <dbReference type="ARBA" id="ARBA00004123"/>
    </source>
</evidence>
<comment type="subcellular location">
    <subcellularLocation>
        <location evidence="1">Nucleus</location>
    </subcellularLocation>
</comment>
<evidence type="ECO:0000256" key="19">
    <source>
        <dbReference type="PROSITE-ProRule" id="PRU10141"/>
    </source>
</evidence>
<feature type="domain" description="Fibronectin type-III" evidence="23">
    <location>
        <begin position="1222"/>
        <end position="1320"/>
    </location>
</feature>
<accession>A0A5N5PDF6</accession>
<dbReference type="InterPro" id="IPR007110">
    <property type="entry name" value="Ig-like_dom"/>
</dbReference>
<feature type="compositionally biased region" description="Low complexity" evidence="20">
    <location>
        <begin position="2970"/>
        <end position="2980"/>
    </location>
</feature>
<feature type="compositionally biased region" description="Basic and acidic residues" evidence="20">
    <location>
        <begin position="217"/>
        <end position="232"/>
    </location>
</feature>
<feature type="region of interest" description="Disordered" evidence="20">
    <location>
        <begin position="322"/>
        <end position="478"/>
    </location>
</feature>
<dbReference type="FunFam" id="2.60.40.10:FF:000497">
    <property type="entry name" value="Striated muscle preferentially expressed protein kinase"/>
    <property type="match status" value="1"/>
</dbReference>
<dbReference type="InterPro" id="IPR003598">
    <property type="entry name" value="Ig_sub2"/>
</dbReference>
<keyword evidence="4" id="KW-0488">Methylation</keyword>
<evidence type="ECO:0000256" key="10">
    <source>
        <dbReference type="ARBA" id="ARBA00022777"/>
    </source>
</evidence>
<evidence type="ECO:0000259" key="23">
    <source>
        <dbReference type="PROSITE" id="PS50853"/>
    </source>
</evidence>
<name>A0A5N5PDF6_PANHP</name>
<feature type="domain" description="Ig-like" evidence="22">
    <location>
        <begin position="1125"/>
        <end position="1215"/>
    </location>
</feature>
<feature type="compositionally biased region" description="Basic residues" evidence="20">
    <location>
        <begin position="622"/>
        <end position="631"/>
    </location>
</feature>
<dbReference type="Gene3D" id="1.10.510.10">
    <property type="entry name" value="Transferase(Phosphotransferase) domain 1"/>
    <property type="match status" value="2"/>
</dbReference>
<dbReference type="FunFam" id="2.60.40.10:FF:000145">
    <property type="entry name" value="Myosin light chain kinase, smooth muscle"/>
    <property type="match status" value="1"/>
</dbReference>
<feature type="compositionally biased region" description="Basic and acidic residues" evidence="20">
    <location>
        <begin position="266"/>
        <end position="284"/>
    </location>
</feature>
<dbReference type="FunFam" id="2.60.40.10:FF:000513">
    <property type="entry name" value="striated muscle preferentially expressed protein kinase"/>
    <property type="match status" value="1"/>
</dbReference>
<feature type="compositionally biased region" description="Basic and acidic residues" evidence="20">
    <location>
        <begin position="1970"/>
        <end position="1987"/>
    </location>
</feature>
<keyword evidence="5" id="KW-0723">Serine/threonine-protein kinase</keyword>
<feature type="compositionally biased region" description="Basic and acidic residues" evidence="20">
    <location>
        <begin position="2512"/>
        <end position="2528"/>
    </location>
</feature>
<dbReference type="PROSITE" id="PS00108">
    <property type="entry name" value="PROTEIN_KINASE_ST"/>
    <property type="match status" value="2"/>
</dbReference>
<gene>
    <name evidence="24" type="ORF">PHYPO_G00208470</name>
</gene>
<feature type="domain" description="Ig-like" evidence="22">
    <location>
        <begin position="655"/>
        <end position="743"/>
    </location>
</feature>
<feature type="compositionally biased region" description="Low complexity" evidence="20">
    <location>
        <begin position="3049"/>
        <end position="3062"/>
    </location>
</feature>
<feature type="compositionally biased region" description="Low complexity" evidence="20">
    <location>
        <begin position="177"/>
        <end position="188"/>
    </location>
</feature>
<dbReference type="InterPro" id="IPR013783">
    <property type="entry name" value="Ig-like_fold"/>
</dbReference>
<dbReference type="PANTHER" id="PTHR47633:SF3">
    <property type="entry name" value="STRIATED MUSCLE PREFERENTIALLY EXPRESSED PROTEIN KINASE"/>
    <property type="match status" value="1"/>
</dbReference>
<dbReference type="SMART" id="SM00060">
    <property type="entry name" value="FN3"/>
    <property type="match status" value="2"/>
</dbReference>
<feature type="region of interest" description="Disordered" evidence="20">
    <location>
        <begin position="2354"/>
        <end position="2385"/>
    </location>
</feature>
<evidence type="ECO:0000256" key="2">
    <source>
        <dbReference type="ARBA" id="ARBA00006692"/>
    </source>
</evidence>
<dbReference type="InterPro" id="IPR003599">
    <property type="entry name" value="Ig_sub"/>
</dbReference>
<organism evidence="24 25">
    <name type="scientific">Pangasianodon hypophthalmus</name>
    <name type="common">Striped catfish</name>
    <name type="synonym">Helicophagus hypophthalmus</name>
    <dbReference type="NCBI Taxonomy" id="310915"/>
    <lineage>
        <taxon>Eukaryota</taxon>
        <taxon>Metazoa</taxon>
        <taxon>Chordata</taxon>
        <taxon>Craniata</taxon>
        <taxon>Vertebrata</taxon>
        <taxon>Euteleostomi</taxon>
        <taxon>Actinopterygii</taxon>
        <taxon>Neopterygii</taxon>
        <taxon>Teleostei</taxon>
        <taxon>Ostariophysi</taxon>
        <taxon>Siluriformes</taxon>
        <taxon>Pangasiidae</taxon>
        <taxon>Pangasianodon</taxon>
    </lineage>
</organism>
<comment type="caution">
    <text evidence="24">The sequence shown here is derived from an EMBL/GenBank/DDBJ whole genome shotgun (WGS) entry which is preliminary data.</text>
</comment>
<keyword evidence="11" id="KW-0221">Differentiation</keyword>
<feature type="compositionally biased region" description="Basic and acidic residues" evidence="20">
    <location>
        <begin position="293"/>
        <end position="302"/>
    </location>
</feature>
<evidence type="ECO:0000256" key="16">
    <source>
        <dbReference type="ARBA" id="ARBA00047899"/>
    </source>
</evidence>
<evidence type="ECO:0000256" key="5">
    <source>
        <dbReference type="ARBA" id="ARBA00022527"/>
    </source>
</evidence>
<evidence type="ECO:0000256" key="6">
    <source>
        <dbReference type="ARBA" id="ARBA00022553"/>
    </source>
</evidence>
<feature type="compositionally biased region" description="Basic and acidic residues" evidence="20">
    <location>
        <begin position="605"/>
        <end position="621"/>
    </location>
</feature>
<protein>
    <recommendedName>
        <fullName evidence="3">non-specific serine/threonine protein kinase</fullName>
        <ecNumber evidence="3">2.7.11.1</ecNumber>
    </recommendedName>
    <alternativeName>
        <fullName evidence="18">Aortic preferentially expressed protein 1</fullName>
    </alternativeName>
</protein>
<dbReference type="GO" id="GO:0030154">
    <property type="term" value="P:cell differentiation"/>
    <property type="evidence" value="ECO:0007669"/>
    <property type="project" value="UniProtKB-KW"/>
</dbReference>
<feature type="compositionally biased region" description="Basic and acidic residues" evidence="20">
    <location>
        <begin position="2540"/>
        <end position="2556"/>
    </location>
</feature>
<dbReference type="Pfam" id="PF00069">
    <property type="entry name" value="Pkinase"/>
    <property type="match status" value="2"/>
</dbReference>
<feature type="compositionally biased region" description="Basic and acidic residues" evidence="20">
    <location>
        <begin position="2621"/>
        <end position="2637"/>
    </location>
</feature>
<feature type="compositionally biased region" description="Low complexity" evidence="20">
    <location>
        <begin position="384"/>
        <end position="400"/>
    </location>
</feature>
<comment type="catalytic activity">
    <reaction evidence="16">
        <text>L-threonyl-[protein] + ATP = O-phospho-L-threonyl-[protein] + ADP + H(+)</text>
        <dbReference type="Rhea" id="RHEA:46608"/>
        <dbReference type="Rhea" id="RHEA-COMP:11060"/>
        <dbReference type="Rhea" id="RHEA-COMP:11605"/>
        <dbReference type="ChEBI" id="CHEBI:15378"/>
        <dbReference type="ChEBI" id="CHEBI:30013"/>
        <dbReference type="ChEBI" id="CHEBI:30616"/>
        <dbReference type="ChEBI" id="CHEBI:61977"/>
        <dbReference type="ChEBI" id="CHEBI:456216"/>
        <dbReference type="EC" id="2.7.11.1"/>
    </reaction>
</comment>
<evidence type="ECO:0000256" key="13">
    <source>
        <dbReference type="ARBA" id="ARBA00023157"/>
    </source>
</evidence>
<dbReference type="FunFam" id="2.60.40.10:FF:000784">
    <property type="entry name" value="Striated muscle preferentially expressed protein kinase"/>
    <property type="match status" value="1"/>
</dbReference>
<evidence type="ECO:0000256" key="20">
    <source>
        <dbReference type="SAM" id="MobiDB-lite"/>
    </source>
</evidence>
<dbReference type="InterPro" id="IPR013098">
    <property type="entry name" value="Ig_I-set"/>
</dbReference>
<dbReference type="InterPro" id="IPR008271">
    <property type="entry name" value="Ser/Thr_kinase_AS"/>
</dbReference>
<feature type="binding site" evidence="19">
    <location>
        <position position="1567"/>
    </location>
    <ligand>
        <name>ATP</name>
        <dbReference type="ChEBI" id="CHEBI:30616"/>
    </ligand>
</feature>
<evidence type="ECO:0000256" key="4">
    <source>
        <dbReference type="ARBA" id="ARBA00022481"/>
    </source>
</evidence>
<dbReference type="GO" id="GO:0005524">
    <property type="term" value="F:ATP binding"/>
    <property type="evidence" value="ECO:0007669"/>
    <property type="project" value="UniProtKB-UniRule"/>
</dbReference>
<dbReference type="PROSITE" id="PS50853">
    <property type="entry name" value="FN3"/>
    <property type="match status" value="2"/>
</dbReference>
<feature type="compositionally biased region" description="Basic and acidic residues" evidence="20">
    <location>
        <begin position="49"/>
        <end position="63"/>
    </location>
</feature>
<feature type="compositionally biased region" description="Low complexity" evidence="20">
    <location>
        <begin position="3009"/>
        <end position="3042"/>
    </location>
</feature>
<evidence type="ECO:0000256" key="14">
    <source>
        <dbReference type="ARBA" id="ARBA00023242"/>
    </source>
</evidence>
<reference evidence="24 25" key="1">
    <citation type="submission" date="2019-06" db="EMBL/GenBank/DDBJ databases">
        <title>A chromosome-scale genome assembly of the striped catfish, Pangasianodon hypophthalmus.</title>
        <authorList>
            <person name="Wen M."/>
            <person name="Zahm M."/>
            <person name="Roques C."/>
            <person name="Cabau C."/>
            <person name="Klopp C."/>
            <person name="Donnadieu C."/>
            <person name="Jouanno E."/>
            <person name="Avarre J.-C."/>
            <person name="Campet M."/>
            <person name="Ha T.T.T."/>
            <person name="Dugue R."/>
            <person name="Lampietro C."/>
            <person name="Louis A."/>
            <person name="Herpin A."/>
            <person name="Echchiki A."/>
            <person name="Berthelot C."/>
            <person name="Parey E."/>
            <person name="Roest-Crollius H."/>
            <person name="Braasch I."/>
            <person name="Postlethwait J."/>
            <person name="Bobe J."/>
            <person name="Montfort J."/>
            <person name="Bouchez O."/>
            <person name="Begum T."/>
            <person name="Schartl M."/>
            <person name="Guiguen Y."/>
        </authorList>
    </citation>
    <scope>NUCLEOTIDE SEQUENCE [LARGE SCALE GENOMIC DNA]</scope>
    <source>
        <strain evidence="24 25">Indonesia</strain>
        <tissue evidence="24">Blood</tissue>
    </source>
</reference>
<keyword evidence="15" id="KW-0393">Immunoglobulin domain</keyword>
<dbReference type="SUPFAM" id="SSF48726">
    <property type="entry name" value="Immunoglobulin"/>
    <property type="match status" value="8"/>
</dbReference>
<dbReference type="SMART" id="SM00220">
    <property type="entry name" value="S_TKc"/>
    <property type="match status" value="2"/>
</dbReference>
<feature type="region of interest" description="Disordered" evidence="20">
    <location>
        <begin position="3519"/>
        <end position="3548"/>
    </location>
</feature>
<dbReference type="FunFam" id="2.60.40.10:FF:000080">
    <property type="entry name" value="Myosin light chain kinase, smooth muscle"/>
    <property type="match status" value="2"/>
</dbReference>
<dbReference type="InterPro" id="IPR036116">
    <property type="entry name" value="FN3_sf"/>
</dbReference>
<evidence type="ECO:0000256" key="17">
    <source>
        <dbReference type="ARBA" id="ARBA00048679"/>
    </source>
</evidence>
<dbReference type="InterPro" id="IPR000719">
    <property type="entry name" value="Prot_kinase_dom"/>
</dbReference>
<dbReference type="FunFam" id="1.10.510.10:FF:000344">
    <property type="entry name" value="striated muscle preferentially expressed protein kinase isoform X1"/>
    <property type="match status" value="1"/>
</dbReference>
<feature type="compositionally biased region" description="Low complexity" evidence="20">
    <location>
        <begin position="3522"/>
        <end position="3548"/>
    </location>
</feature>
<dbReference type="InterPro" id="IPR017441">
    <property type="entry name" value="Protein_kinase_ATP_BS"/>
</dbReference>
<feature type="domain" description="Ig-like" evidence="22">
    <location>
        <begin position="999"/>
        <end position="1087"/>
    </location>
</feature>
<dbReference type="PROSITE" id="PS00107">
    <property type="entry name" value="PROTEIN_KINASE_ATP"/>
    <property type="match status" value="1"/>
</dbReference>
<keyword evidence="10" id="KW-0418">Kinase</keyword>
<dbReference type="Pfam" id="PF07679">
    <property type="entry name" value="I-set"/>
    <property type="match status" value="8"/>
</dbReference>
<feature type="compositionally biased region" description="Polar residues" evidence="20">
    <location>
        <begin position="2660"/>
        <end position="2691"/>
    </location>
</feature>
<evidence type="ECO:0000256" key="8">
    <source>
        <dbReference type="ARBA" id="ARBA00022737"/>
    </source>
</evidence>
<keyword evidence="6" id="KW-0597">Phosphoprotein</keyword>
<feature type="compositionally biased region" description="Polar residues" evidence="20">
    <location>
        <begin position="2232"/>
        <end position="2245"/>
    </location>
</feature>
<evidence type="ECO:0000256" key="18">
    <source>
        <dbReference type="ARBA" id="ARBA00083841"/>
    </source>
</evidence>
<dbReference type="FunFam" id="2.60.40.10:FF:000539">
    <property type="entry name" value="striated muscle preferentially expressed protein kinase"/>
    <property type="match status" value="1"/>
</dbReference>
<evidence type="ECO:0000259" key="21">
    <source>
        <dbReference type="PROSITE" id="PS50011"/>
    </source>
</evidence>
<keyword evidence="12 19" id="KW-0067">ATP-binding</keyword>
<dbReference type="Gene3D" id="2.60.40.10">
    <property type="entry name" value="Immunoglobulins"/>
    <property type="match status" value="10"/>
</dbReference>
<dbReference type="FunFam" id="2.60.40.10:FF:000541">
    <property type="entry name" value="striated muscle preferentially expressed protein kinase"/>
    <property type="match status" value="1"/>
</dbReference>
<feature type="domain" description="Ig-like" evidence="22">
    <location>
        <begin position="901"/>
        <end position="986"/>
    </location>
</feature>
<evidence type="ECO:0000256" key="12">
    <source>
        <dbReference type="ARBA" id="ARBA00022840"/>
    </source>
</evidence>
<feature type="compositionally biased region" description="Polar residues" evidence="20">
    <location>
        <begin position="2366"/>
        <end position="2375"/>
    </location>
</feature>
<feature type="compositionally biased region" description="Basic and acidic residues" evidence="20">
    <location>
        <begin position="462"/>
        <end position="476"/>
    </location>
</feature>
<feature type="region of interest" description="Disordered" evidence="20">
    <location>
        <begin position="1924"/>
        <end position="2032"/>
    </location>
</feature>
<keyword evidence="7" id="KW-0808">Transferase</keyword>
<dbReference type="CDD" id="cd00063">
    <property type="entry name" value="FN3"/>
    <property type="match status" value="2"/>
</dbReference>
<dbReference type="GO" id="GO:0004674">
    <property type="term" value="F:protein serine/threonine kinase activity"/>
    <property type="evidence" value="ECO:0007669"/>
    <property type="project" value="UniProtKB-KW"/>
</dbReference>
<feature type="domain" description="Fibronectin type-III" evidence="23">
    <location>
        <begin position="2840"/>
        <end position="2933"/>
    </location>
</feature>
<dbReference type="SMART" id="SM00408">
    <property type="entry name" value="IGc2"/>
    <property type="match status" value="7"/>
</dbReference>
<dbReference type="Pfam" id="PF00041">
    <property type="entry name" value="fn3"/>
    <property type="match status" value="1"/>
</dbReference>
<evidence type="ECO:0000256" key="15">
    <source>
        <dbReference type="ARBA" id="ARBA00023319"/>
    </source>
</evidence>
<dbReference type="PROSITE" id="PS50011">
    <property type="entry name" value="PROTEIN_KINASE_DOM"/>
    <property type="match status" value="2"/>
</dbReference>
<dbReference type="FunFam" id="3.30.200.20:FF:000302">
    <property type="entry name" value="striated muscle preferentially expressed protein kinase"/>
    <property type="match status" value="1"/>
</dbReference>
<feature type="compositionally biased region" description="Basic and acidic residues" evidence="20">
    <location>
        <begin position="2210"/>
        <end position="2231"/>
    </location>
</feature>
<feature type="region of interest" description="Disordered" evidence="20">
    <location>
        <begin position="3172"/>
        <end position="3214"/>
    </location>
</feature>
<keyword evidence="14" id="KW-0539">Nucleus</keyword>
<evidence type="ECO:0000259" key="22">
    <source>
        <dbReference type="PROSITE" id="PS50835"/>
    </source>
</evidence>
<feature type="domain" description="Ig-like" evidence="22">
    <location>
        <begin position="1421"/>
        <end position="1509"/>
    </location>
</feature>
<dbReference type="SUPFAM" id="SSF56112">
    <property type="entry name" value="Protein kinase-like (PK-like)"/>
    <property type="match status" value="2"/>
</dbReference>
<comment type="similarity">
    <text evidence="2">Belongs to the protein kinase superfamily. CAMK Ser/Thr protein kinase family.</text>
</comment>
<keyword evidence="13" id="KW-1015">Disulfide bond</keyword>
<feature type="domain" description="Protein kinase" evidence="21">
    <location>
        <begin position="1538"/>
        <end position="1789"/>
    </location>
</feature>
<feature type="domain" description="Protein kinase" evidence="21">
    <location>
        <begin position="3221"/>
        <end position="3473"/>
    </location>
</feature>
<feature type="compositionally biased region" description="Basic and acidic residues" evidence="20">
    <location>
        <begin position="2569"/>
        <end position="2580"/>
    </location>
</feature>
<feature type="compositionally biased region" description="Basic and acidic residues" evidence="20">
    <location>
        <begin position="2172"/>
        <end position="2199"/>
    </location>
</feature>
<feature type="region of interest" description="Disordered" evidence="20">
    <location>
        <begin position="593"/>
        <end position="649"/>
    </location>
</feature>
<dbReference type="PROSITE" id="PS50835">
    <property type="entry name" value="IG_LIKE"/>
    <property type="match status" value="7"/>
</dbReference>
<evidence type="ECO:0000256" key="9">
    <source>
        <dbReference type="ARBA" id="ARBA00022741"/>
    </source>
</evidence>
<dbReference type="InterPro" id="IPR036179">
    <property type="entry name" value="Ig-like_dom_sf"/>
</dbReference>
<dbReference type="EC" id="2.7.11.1" evidence="3"/>
<feature type="compositionally biased region" description="Pro residues" evidence="20">
    <location>
        <begin position="2160"/>
        <end position="2171"/>
    </location>
</feature>
<feature type="compositionally biased region" description="Basic and acidic residues" evidence="20">
    <location>
        <begin position="1936"/>
        <end position="1960"/>
    </location>
</feature>
<feature type="domain" description="Ig-like" evidence="22">
    <location>
        <begin position="2743"/>
        <end position="2833"/>
    </location>
</feature>
<feature type="region of interest" description="Disordered" evidence="20">
    <location>
        <begin position="2156"/>
        <end position="2246"/>
    </location>
</feature>
<keyword evidence="9 19" id="KW-0547">Nucleotide-binding</keyword>
<proteinExistence type="inferred from homology"/>
<dbReference type="SMART" id="SM00409">
    <property type="entry name" value="IG"/>
    <property type="match status" value="8"/>
</dbReference>
<keyword evidence="8" id="KW-0677">Repeat</keyword>
<dbReference type="EMBL" id="VFJC01000006">
    <property type="protein sequence ID" value="KAB5577317.1"/>
    <property type="molecule type" value="Genomic_DNA"/>
</dbReference>
<evidence type="ECO:0000313" key="24">
    <source>
        <dbReference type="EMBL" id="KAB5577317.1"/>
    </source>
</evidence>
<comment type="catalytic activity">
    <reaction evidence="17">
        <text>L-seryl-[protein] + ATP = O-phospho-L-seryl-[protein] + ADP + H(+)</text>
        <dbReference type="Rhea" id="RHEA:17989"/>
        <dbReference type="Rhea" id="RHEA-COMP:9863"/>
        <dbReference type="Rhea" id="RHEA-COMP:11604"/>
        <dbReference type="ChEBI" id="CHEBI:15378"/>
        <dbReference type="ChEBI" id="CHEBI:29999"/>
        <dbReference type="ChEBI" id="CHEBI:30616"/>
        <dbReference type="ChEBI" id="CHEBI:83421"/>
        <dbReference type="ChEBI" id="CHEBI:456216"/>
        <dbReference type="EC" id="2.7.11.1"/>
    </reaction>
</comment>